<organism evidence="2">
    <name type="scientific">Arundo donax</name>
    <name type="common">Giant reed</name>
    <name type="synonym">Donax arundinaceus</name>
    <dbReference type="NCBI Taxonomy" id="35708"/>
    <lineage>
        <taxon>Eukaryota</taxon>
        <taxon>Viridiplantae</taxon>
        <taxon>Streptophyta</taxon>
        <taxon>Embryophyta</taxon>
        <taxon>Tracheophyta</taxon>
        <taxon>Spermatophyta</taxon>
        <taxon>Magnoliopsida</taxon>
        <taxon>Liliopsida</taxon>
        <taxon>Poales</taxon>
        <taxon>Poaceae</taxon>
        <taxon>PACMAD clade</taxon>
        <taxon>Arundinoideae</taxon>
        <taxon>Arundineae</taxon>
        <taxon>Arundo</taxon>
    </lineage>
</organism>
<sequence length="35" mass="4040">MYRETQAKNRITLQKKPSDSKSIEQSGHQTAILHN</sequence>
<reference evidence="2" key="1">
    <citation type="submission" date="2014-09" db="EMBL/GenBank/DDBJ databases">
        <authorList>
            <person name="Magalhaes I.L.F."/>
            <person name="Oliveira U."/>
            <person name="Santos F.R."/>
            <person name="Vidigal T.H.D.A."/>
            <person name="Brescovit A.D."/>
            <person name="Santos A.J."/>
        </authorList>
    </citation>
    <scope>NUCLEOTIDE SEQUENCE</scope>
    <source>
        <tissue evidence="2">Shoot tissue taken approximately 20 cm above the soil surface</tissue>
    </source>
</reference>
<feature type="region of interest" description="Disordered" evidence="1">
    <location>
        <begin position="1"/>
        <end position="35"/>
    </location>
</feature>
<name>A0A0A9A8K5_ARUDO</name>
<reference evidence="2" key="2">
    <citation type="journal article" date="2015" name="Data Brief">
        <title>Shoot transcriptome of the giant reed, Arundo donax.</title>
        <authorList>
            <person name="Barrero R.A."/>
            <person name="Guerrero F.D."/>
            <person name="Moolhuijzen P."/>
            <person name="Goolsby J.A."/>
            <person name="Tidwell J."/>
            <person name="Bellgard S.E."/>
            <person name="Bellgard M.I."/>
        </authorList>
    </citation>
    <scope>NUCLEOTIDE SEQUENCE</scope>
    <source>
        <tissue evidence="2">Shoot tissue taken approximately 20 cm above the soil surface</tissue>
    </source>
</reference>
<proteinExistence type="predicted"/>
<evidence type="ECO:0000256" key="1">
    <source>
        <dbReference type="SAM" id="MobiDB-lite"/>
    </source>
</evidence>
<evidence type="ECO:0000313" key="2">
    <source>
        <dbReference type="EMBL" id="JAD47416.1"/>
    </source>
</evidence>
<dbReference type="AlphaFoldDB" id="A0A0A9A8K5"/>
<dbReference type="EMBL" id="GBRH01250479">
    <property type="protein sequence ID" value="JAD47416.1"/>
    <property type="molecule type" value="Transcribed_RNA"/>
</dbReference>
<accession>A0A0A9A8K5</accession>
<protein>
    <submittedName>
        <fullName evidence="2">Uncharacterized protein</fullName>
    </submittedName>
</protein>